<name>A0A327ZPD2_9STAP</name>
<dbReference type="InterPro" id="IPR007848">
    <property type="entry name" value="Small_mtfrase_dom"/>
</dbReference>
<organism evidence="8 9">
    <name type="scientific">Macrococcus epidermidis</name>
    <dbReference type="NCBI Taxonomy" id="1902580"/>
    <lineage>
        <taxon>Bacteria</taxon>
        <taxon>Bacillati</taxon>
        <taxon>Bacillota</taxon>
        <taxon>Bacilli</taxon>
        <taxon>Bacillales</taxon>
        <taxon>Staphylococcaceae</taxon>
        <taxon>Macrococcus</taxon>
    </lineage>
</organism>
<evidence type="ECO:0000256" key="4">
    <source>
        <dbReference type="ARBA" id="ARBA00048391"/>
    </source>
</evidence>
<gene>
    <name evidence="5 8" type="primary">prmC</name>
    <name evidence="8" type="ORF">BHU61_10250</name>
</gene>
<dbReference type="EMBL" id="PZJH01000005">
    <property type="protein sequence ID" value="RAK44147.1"/>
    <property type="molecule type" value="Genomic_DNA"/>
</dbReference>
<evidence type="ECO:0000259" key="7">
    <source>
        <dbReference type="Pfam" id="PF17827"/>
    </source>
</evidence>
<dbReference type="PANTHER" id="PTHR18895">
    <property type="entry name" value="HEMK METHYLTRANSFERASE"/>
    <property type="match status" value="1"/>
</dbReference>
<dbReference type="GO" id="GO:0032259">
    <property type="term" value="P:methylation"/>
    <property type="evidence" value="ECO:0007669"/>
    <property type="project" value="UniProtKB-KW"/>
</dbReference>
<dbReference type="InterPro" id="IPR029063">
    <property type="entry name" value="SAM-dependent_MTases_sf"/>
</dbReference>
<dbReference type="PROSITE" id="PS00092">
    <property type="entry name" value="N6_MTASE"/>
    <property type="match status" value="1"/>
</dbReference>
<dbReference type="EC" id="2.1.1.297" evidence="5"/>
<dbReference type="InterPro" id="IPR050320">
    <property type="entry name" value="N5-glutamine_MTase"/>
</dbReference>
<dbReference type="HAMAP" id="MF_02126">
    <property type="entry name" value="RF_methyltr_PrmC"/>
    <property type="match status" value="1"/>
</dbReference>
<dbReference type="PANTHER" id="PTHR18895:SF74">
    <property type="entry name" value="MTRF1L RELEASE FACTOR GLUTAMINE METHYLTRANSFERASE"/>
    <property type="match status" value="1"/>
</dbReference>
<comment type="similarity">
    <text evidence="5">Belongs to the protein N5-glutamine methyltransferase family. PrmC subfamily.</text>
</comment>
<feature type="binding site" evidence="5">
    <location>
        <begin position="186"/>
        <end position="189"/>
    </location>
    <ligand>
        <name>substrate</name>
    </ligand>
</feature>
<dbReference type="Gene3D" id="1.10.8.10">
    <property type="entry name" value="DNA helicase RuvA subunit, C-terminal domain"/>
    <property type="match status" value="1"/>
</dbReference>
<comment type="function">
    <text evidence="5">Methylates the class 1 translation termination release factors RF1/PrfA and RF2/PrfB on the glutamine residue of the universally conserved GGQ motif.</text>
</comment>
<dbReference type="NCBIfam" id="TIGR03534">
    <property type="entry name" value="RF_mod_PrmC"/>
    <property type="match status" value="1"/>
</dbReference>
<dbReference type="NCBIfam" id="TIGR00536">
    <property type="entry name" value="hemK_fam"/>
    <property type="match status" value="1"/>
</dbReference>
<keyword evidence="9" id="KW-1185">Reference proteome</keyword>
<feature type="binding site" evidence="5">
    <location>
        <begin position="119"/>
        <end position="123"/>
    </location>
    <ligand>
        <name>S-adenosyl-L-methionine</name>
        <dbReference type="ChEBI" id="CHEBI:59789"/>
    </ligand>
</feature>
<dbReference type="Pfam" id="PF17827">
    <property type="entry name" value="PrmC_N"/>
    <property type="match status" value="1"/>
</dbReference>
<evidence type="ECO:0000256" key="2">
    <source>
        <dbReference type="ARBA" id="ARBA00022679"/>
    </source>
</evidence>
<dbReference type="InterPro" id="IPR002052">
    <property type="entry name" value="DNA_methylase_N6_adenine_CS"/>
</dbReference>
<protein>
    <recommendedName>
        <fullName evidence="5">Release factor glutamine methyltransferase</fullName>
        <shortName evidence="5">RF MTase</shortName>
        <ecNumber evidence="5">2.1.1.297</ecNumber>
    </recommendedName>
    <alternativeName>
        <fullName evidence="5">N5-glutamine methyltransferase PrmC</fullName>
    </alternativeName>
    <alternativeName>
        <fullName evidence="5">Protein-(glutamine-N5) MTase PrmC</fullName>
    </alternativeName>
    <alternativeName>
        <fullName evidence="5">Protein-glutamine N-methyltransferase PrmC</fullName>
    </alternativeName>
</protein>
<accession>A0A327ZPD2</accession>
<dbReference type="SUPFAM" id="SSF53335">
    <property type="entry name" value="S-adenosyl-L-methionine-dependent methyltransferases"/>
    <property type="match status" value="1"/>
</dbReference>
<keyword evidence="1 5" id="KW-0489">Methyltransferase</keyword>
<comment type="caution">
    <text evidence="5">Lacks conserved residue(s) required for the propagation of feature annotation.</text>
</comment>
<dbReference type="CDD" id="cd02440">
    <property type="entry name" value="AdoMet_MTases"/>
    <property type="match status" value="1"/>
</dbReference>
<proteinExistence type="inferred from homology"/>
<comment type="caution">
    <text evidence="8">The sequence shown here is derived from an EMBL/GenBank/DDBJ whole genome shotgun (WGS) entry which is preliminary data.</text>
</comment>
<dbReference type="InterPro" id="IPR019874">
    <property type="entry name" value="RF_methyltr_PrmC"/>
</dbReference>
<dbReference type="GO" id="GO:0102559">
    <property type="term" value="F:peptide chain release factor N(5)-glutamine methyltransferase activity"/>
    <property type="evidence" value="ECO:0007669"/>
    <property type="project" value="UniProtKB-EC"/>
</dbReference>
<evidence type="ECO:0000256" key="3">
    <source>
        <dbReference type="ARBA" id="ARBA00022691"/>
    </source>
</evidence>
<dbReference type="Pfam" id="PF05175">
    <property type="entry name" value="MTS"/>
    <property type="match status" value="1"/>
</dbReference>
<feature type="domain" description="Release factor glutamine methyltransferase N-terminal" evidence="7">
    <location>
        <begin position="9"/>
        <end position="76"/>
    </location>
</feature>
<dbReference type="Proteomes" id="UP000249808">
    <property type="component" value="Unassembled WGS sequence"/>
</dbReference>
<dbReference type="InterPro" id="IPR004556">
    <property type="entry name" value="HemK-like"/>
</dbReference>
<comment type="catalytic activity">
    <reaction evidence="4 5">
        <text>L-glutaminyl-[peptide chain release factor] + S-adenosyl-L-methionine = N(5)-methyl-L-glutaminyl-[peptide chain release factor] + S-adenosyl-L-homocysteine + H(+)</text>
        <dbReference type="Rhea" id="RHEA:42896"/>
        <dbReference type="Rhea" id="RHEA-COMP:10271"/>
        <dbReference type="Rhea" id="RHEA-COMP:10272"/>
        <dbReference type="ChEBI" id="CHEBI:15378"/>
        <dbReference type="ChEBI" id="CHEBI:30011"/>
        <dbReference type="ChEBI" id="CHEBI:57856"/>
        <dbReference type="ChEBI" id="CHEBI:59789"/>
        <dbReference type="ChEBI" id="CHEBI:61891"/>
        <dbReference type="EC" id="2.1.1.297"/>
    </reaction>
</comment>
<dbReference type="InterPro" id="IPR040758">
    <property type="entry name" value="PrmC_N"/>
</dbReference>
<dbReference type="AlphaFoldDB" id="A0A327ZPD2"/>
<feature type="domain" description="Methyltransferase small" evidence="6">
    <location>
        <begin position="103"/>
        <end position="196"/>
    </location>
</feature>
<feature type="binding site" evidence="5">
    <location>
        <position position="142"/>
    </location>
    <ligand>
        <name>S-adenosyl-L-methionine</name>
        <dbReference type="ChEBI" id="CHEBI:59789"/>
    </ligand>
</feature>
<dbReference type="GO" id="GO:0003676">
    <property type="term" value="F:nucleic acid binding"/>
    <property type="evidence" value="ECO:0007669"/>
    <property type="project" value="InterPro"/>
</dbReference>
<evidence type="ECO:0000313" key="9">
    <source>
        <dbReference type="Proteomes" id="UP000249808"/>
    </source>
</evidence>
<keyword evidence="2 5" id="KW-0808">Transferase</keyword>
<evidence type="ECO:0000256" key="1">
    <source>
        <dbReference type="ARBA" id="ARBA00022603"/>
    </source>
</evidence>
<evidence type="ECO:0000259" key="6">
    <source>
        <dbReference type="Pfam" id="PF05175"/>
    </source>
</evidence>
<reference evidence="8 9" key="1">
    <citation type="journal article" date="2018" name="Front. Microbiol.">
        <title>Description and Comparative Genomics of Macrococcus caseolyticus subsp. hominis subsp. nov., Macrococcus goetzii sp. nov., Macrococcus epidermidis sp. nov., and Macrococcus bohemicus sp. nov., Novel Macrococci From Human Clinical Material With Virulence Potential and Suspected Uptake of Foreign DNA by Natural Transformation.</title>
        <authorList>
            <person name="Maslanova I."/>
            <person name="Wertheimer Z."/>
            <person name="Sedlacek I."/>
            <person name="Svec P."/>
            <person name="Indrakova A."/>
            <person name="Kovarovic V."/>
            <person name="Schumann P."/>
            <person name="Sproer C."/>
            <person name="Kralova S."/>
            <person name="Sedo O."/>
            <person name="Kristofova L."/>
            <person name="Vrbovska V."/>
            <person name="Fuzik T."/>
            <person name="Petras P."/>
            <person name="Zdrahal Z."/>
            <person name="Ruzickova V."/>
            <person name="Doskar J."/>
            <person name="Pantucek R."/>
        </authorList>
    </citation>
    <scope>NUCLEOTIDE SEQUENCE [LARGE SCALE GENOMIC DNA]</scope>
    <source>
        <strain evidence="8 9">01/688</strain>
    </source>
</reference>
<feature type="binding site" evidence="5">
    <location>
        <position position="186"/>
    </location>
    <ligand>
        <name>S-adenosyl-L-methionine</name>
        <dbReference type="ChEBI" id="CHEBI:59789"/>
    </ligand>
</feature>
<dbReference type="Gene3D" id="3.40.50.150">
    <property type="entry name" value="Vaccinia Virus protein VP39"/>
    <property type="match status" value="1"/>
</dbReference>
<evidence type="ECO:0000313" key="8">
    <source>
        <dbReference type="EMBL" id="RAK44147.1"/>
    </source>
</evidence>
<keyword evidence="3 5" id="KW-0949">S-adenosyl-L-methionine</keyword>
<evidence type="ECO:0000256" key="5">
    <source>
        <dbReference type="HAMAP-Rule" id="MF_02126"/>
    </source>
</evidence>
<sequence length="281" mass="31770">MMACYNVHQLIKHGETLLAQNDEPIIGARYLMMDLFDLSQMDILMDNKQLTEAERTHYLTCIEQLAHHIPLAHITGFQMFYDRKFKVTKDVLVPRNETEELVQLIIEKWQHRQSFVDIGTGSGAIAITLALELSQIEAYAIDISSDALNIARNNAAALNANVTFLEGDLLEPLITEGIRVDCLVSNPPYIAQSELELMNESALHDPHIALFAEDNGLALYKRMIERMPEILNADALVAFEIGHAQGAAISEYVLQLYPHITPQVVQDINGLDRIVWFEWCE</sequence>